<dbReference type="OrthoDB" id="121746at2157"/>
<organism evidence="3 6">
    <name type="scientific">Methanohalophilus portucalensis FDF-1</name>
    <dbReference type="NCBI Taxonomy" id="523843"/>
    <lineage>
        <taxon>Archaea</taxon>
        <taxon>Methanobacteriati</taxon>
        <taxon>Methanobacteriota</taxon>
        <taxon>Stenosarchaea group</taxon>
        <taxon>Methanomicrobia</taxon>
        <taxon>Methanosarcinales</taxon>
        <taxon>Methanosarcinaceae</taxon>
        <taxon>Methanohalophilus</taxon>
    </lineage>
</organism>
<dbReference type="EMBL" id="JWTK01000006">
    <property type="protein sequence ID" value="OJH48660.1"/>
    <property type="molecule type" value="Genomic_DNA"/>
</dbReference>
<reference evidence="7" key="2">
    <citation type="submission" date="2017-04" db="EMBL/GenBank/DDBJ databases">
        <authorList>
            <person name="Varghese N."/>
            <person name="Submissions S."/>
        </authorList>
    </citation>
    <scope>NUCLEOTIDE SEQUENCE [LARGE SCALE GENOMIC DNA]</scope>
    <source>
        <strain evidence="7">FDF-1</strain>
    </source>
</reference>
<sequence>MTGTEDLEQFIHRQENAVRKYQRLFKLAEFVILTLAIYTVLLLVNMENAFGLVRALELYADKSYDVASLTISFSTIALLLISIGISLIITLLLYRREKNTSVILLAEEKYPVLKERLRTAYDNRNLNNVIINDLIYSVLETTKEIHSSAFLDKKKLKVIFILLIFTTSALGIVIYSDFRTDITPEGMKEVIDNIPGIPDNGDTPEDYFPSDGDGNEAGKENITGEPVVVVVEGEEVDLSIPPGSESGFTPTGQEDETQPEFKPSSSYEVGQMTAPAYREELPEGYEPIIKSYFEELTR</sequence>
<keyword evidence="7" id="KW-1185">Reference proteome</keyword>
<proteinExistence type="predicted"/>
<reference evidence="3 6" key="1">
    <citation type="submission" date="2014-12" db="EMBL/GenBank/DDBJ databases">
        <title>The genome sequence of Methanohalophilus portucalensis strain FDF1.</title>
        <authorList>
            <person name="Lai M.-C."/>
            <person name="Lai S.-J."/>
        </authorList>
    </citation>
    <scope>NUCLEOTIDE SEQUENCE [LARGE SCALE GENOMIC DNA]</scope>
    <source>
        <strain evidence="3 6">FDF-1</strain>
    </source>
</reference>
<dbReference type="Proteomes" id="UP000278252">
    <property type="component" value="Unassembled WGS sequence"/>
</dbReference>
<feature type="transmembrane region" description="Helical" evidence="2">
    <location>
        <begin position="27"/>
        <end position="46"/>
    </location>
</feature>
<evidence type="ECO:0000256" key="2">
    <source>
        <dbReference type="SAM" id="Phobius"/>
    </source>
</evidence>
<dbReference type="STRING" id="523843.SAMN06264941_1948"/>
<evidence type="ECO:0000313" key="7">
    <source>
        <dbReference type="Proteomes" id="UP000193969"/>
    </source>
</evidence>
<reference evidence="5" key="3">
    <citation type="submission" date="2017-04" db="EMBL/GenBank/DDBJ databases">
        <authorList>
            <person name="Afonso C.L."/>
            <person name="Miller P.J."/>
            <person name="Scott M.A."/>
            <person name="Spackman E."/>
            <person name="Goraichik I."/>
            <person name="Dimitrov K.M."/>
            <person name="Suarez D.L."/>
            <person name="Swayne D.E."/>
        </authorList>
    </citation>
    <scope>NUCLEOTIDE SEQUENCE [LARGE SCALE GENOMIC DNA]</scope>
    <source>
        <strain evidence="5">FDF-1</strain>
    </source>
</reference>
<evidence type="ECO:0000313" key="8">
    <source>
        <dbReference type="Proteomes" id="UP000278252"/>
    </source>
</evidence>
<accession>A0A1L9C2A8</accession>
<dbReference type="Pfam" id="PF24334">
    <property type="entry name" value="DUF7502"/>
    <property type="match status" value="1"/>
</dbReference>
<feature type="region of interest" description="Disordered" evidence="1">
    <location>
        <begin position="194"/>
        <end position="222"/>
    </location>
</feature>
<keyword evidence="2" id="KW-0472">Membrane</keyword>
<feature type="transmembrane region" description="Helical" evidence="2">
    <location>
        <begin position="66"/>
        <end position="94"/>
    </location>
</feature>
<dbReference type="AlphaFoldDB" id="A0A1L9C2A8"/>
<dbReference type="RefSeq" id="WP_072360957.1">
    <property type="nucleotide sequence ID" value="NZ_FXBN01000004.1"/>
</dbReference>
<evidence type="ECO:0000256" key="1">
    <source>
        <dbReference type="SAM" id="MobiDB-lite"/>
    </source>
</evidence>
<feature type="transmembrane region" description="Helical" evidence="2">
    <location>
        <begin position="156"/>
        <end position="175"/>
    </location>
</feature>
<name>A0A1L9C2A8_9EURY</name>
<keyword evidence="2" id="KW-1133">Transmembrane helix</keyword>
<dbReference type="Proteomes" id="UP000185713">
    <property type="component" value="Unassembled WGS sequence"/>
</dbReference>
<reference evidence="4 8" key="4">
    <citation type="submission" date="2018-10" db="EMBL/GenBank/DDBJ databases">
        <title>Cultivation of a novel Methanohalophilus strain from Kebrit Deep of the Red Sea and a genomic comparison of members of the genus Methanohalophilus.</title>
        <authorList>
            <person name="Guan Y."/>
            <person name="Ngugi D.K."/>
            <person name="Stingl U."/>
        </authorList>
    </citation>
    <scope>NUCLEOTIDE SEQUENCE [LARGE SCALE GENOMIC DNA]</scope>
    <source>
        <strain evidence="4 8">DSM 7471</strain>
    </source>
</reference>
<evidence type="ECO:0000313" key="5">
    <source>
        <dbReference type="EMBL" id="SMH43643.1"/>
    </source>
</evidence>
<dbReference type="EMBL" id="FXBN01000004">
    <property type="protein sequence ID" value="SMH43643.1"/>
    <property type="molecule type" value="Genomic_DNA"/>
</dbReference>
<evidence type="ECO:0000313" key="6">
    <source>
        <dbReference type="Proteomes" id="UP000185713"/>
    </source>
</evidence>
<keyword evidence="2" id="KW-0812">Transmembrane</keyword>
<dbReference type="Proteomes" id="UP000193969">
    <property type="component" value="Unassembled WGS sequence"/>
</dbReference>
<gene>
    <name evidence="4" type="ORF">EFE41_08980</name>
    <name evidence="3" type="ORF">MPF_1707</name>
    <name evidence="5" type="ORF">SAMN06264941_1948</name>
</gene>
<evidence type="ECO:0000313" key="3">
    <source>
        <dbReference type="EMBL" id="OJH48660.1"/>
    </source>
</evidence>
<protein>
    <submittedName>
        <fullName evidence="3">Uncharacterized protein</fullName>
    </submittedName>
</protein>
<feature type="region of interest" description="Disordered" evidence="1">
    <location>
        <begin position="239"/>
        <end position="275"/>
    </location>
</feature>
<dbReference type="InterPro" id="IPR055925">
    <property type="entry name" value="DUF7502"/>
</dbReference>
<dbReference type="EMBL" id="RJJH01000013">
    <property type="protein sequence ID" value="RNI10160.1"/>
    <property type="molecule type" value="Genomic_DNA"/>
</dbReference>
<evidence type="ECO:0000313" key="4">
    <source>
        <dbReference type="EMBL" id="RNI10160.1"/>
    </source>
</evidence>